<protein>
    <recommendedName>
        <fullName evidence="4">DUF4468 domain-containing protein</fullName>
    </recommendedName>
</protein>
<gene>
    <name evidence="2" type="ORF">KDW03_07900</name>
</gene>
<organism evidence="2 3">
    <name type="scientific">Thermospira aquatica</name>
    <dbReference type="NCBI Taxonomy" id="2828656"/>
    <lineage>
        <taxon>Bacteria</taxon>
        <taxon>Pseudomonadati</taxon>
        <taxon>Spirochaetota</taxon>
        <taxon>Spirochaetia</taxon>
        <taxon>Brevinematales</taxon>
        <taxon>Thermospiraceae</taxon>
        <taxon>Thermospira</taxon>
    </lineage>
</organism>
<evidence type="ECO:0008006" key="4">
    <source>
        <dbReference type="Google" id="ProtNLM"/>
    </source>
</evidence>
<reference evidence="2" key="2">
    <citation type="submission" date="2022-06" db="EMBL/GenBank/DDBJ databases">
        <title>Thermospira aquatica gen. nov., sp. nov.</title>
        <authorList>
            <person name="Ben Ali Gam Z."/>
            <person name="Labat M."/>
        </authorList>
    </citation>
    <scope>NUCLEOTIDE SEQUENCE</scope>
    <source>
        <strain evidence="2">F1F22</strain>
    </source>
</reference>
<evidence type="ECO:0000313" key="2">
    <source>
        <dbReference type="EMBL" id="URA09410.1"/>
    </source>
</evidence>
<dbReference type="Proteomes" id="UP001056539">
    <property type="component" value="Chromosome"/>
</dbReference>
<evidence type="ECO:0000313" key="3">
    <source>
        <dbReference type="Proteomes" id="UP001056539"/>
    </source>
</evidence>
<feature type="transmembrane region" description="Helical" evidence="1">
    <location>
        <begin position="6"/>
        <end position="24"/>
    </location>
</feature>
<evidence type="ECO:0000256" key="1">
    <source>
        <dbReference type="SAM" id="Phobius"/>
    </source>
</evidence>
<dbReference type="KEGG" id="taqu:KDW03_07900"/>
<keyword evidence="3" id="KW-1185">Reference proteome</keyword>
<keyword evidence="1" id="KW-1133">Transmembrane helix</keyword>
<dbReference type="EMBL" id="CP073355">
    <property type="protein sequence ID" value="URA09410.1"/>
    <property type="molecule type" value="Genomic_DNA"/>
</dbReference>
<keyword evidence="1" id="KW-0472">Membrane</keyword>
<proteinExistence type="predicted"/>
<name>A0AAX3BB00_9SPIR</name>
<sequence>MEMEVGIRVFLIIFMFVAFQNSLLGQDRYPKGEEVVAVRSYYIVYVFSEVDKVIGCISNYIREYEKREKVNIYGMVYPMRIEKLEYASDEYKWRGTDILRFRARYSFVYHYEVNNGWMNYQVAGRNYRNLFSAIFKRNEKKKEKVELIFRLYYFPWKSFFKYKRGELIKEEEDKWRSFSKFVNGFIEYMKKEGVKIIKVEEKE</sequence>
<reference evidence="2" key="1">
    <citation type="submission" date="2021-04" db="EMBL/GenBank/DDBJ databases">
        <authorList>
            <person name="Postec A."/>
        </authorList>
    </citation>
    <scope>NUCLEOTIDE SEQUENCE</scope>
    <source>
        <strain evidence="2">F1F22</strain>
    </source>
</reference>
<dbReference type="AlphaFoldDB" id="A0AAX3BB00"/>
<keyword evidence="1" id="KW-0812">Transmembrane</keyword>
<accession>A0AAX3BB00</accession>
<dbReference type="RefSeq" id="WP_271434539.1">
    <property type="nucleotide sequence ID" value="NZ_CP073355.1"/>
</dbReference>